<evidence type="ECO:0000313" key="1">
    <source>
        <dbReference type="EMBL" id="MFC5851186.1"/>
    </source>
</evidence>
<organism evidence="1 2">
    <name type="scientific">Streptomyces chlorus</name>
    <dbReference type="NCBI Taxonomy" id="887452"/>
    <lineage>
        <taxon>Bacteria</taxon>
        <taxon>Bacillati</taxon>
        <taxon>Actinomycetota</taxon>
        <taxon>Actinomycetes</taxon>
        <taxon>Kitasatosporales</taxon>
        <taxon>Streptomycetaceae</taxon>
        <taxon>Streptomyces</taxon>
    </lineage>
</organism>
<proteinExistence type="predicted"/>
<protein>
    <submittedName>
        <fullName evidence="1">Uncharacterized protein</fullName>
    </submittedName>
</protein>
<name>A0ABW1DTP7_9ACTN</name>
<accession>A0ABW1DTP7</accession>
<comment type="caution">
    <text evidence="1">The sequence shown here is derived from an EMBL/GenBank/DDBJ whole genome shotgun (WGS) entry which is preliminary data.</text>
</comment>
<reference evidence="2" key="1">
    <citation type="journal article" date="2019" name="Int. J. Syst. Evol. Microbiol.">
        <title>The Global Catalogue of Microorganisms (GCM) 10K type strain sequencing project: providing services to taxonomists for standard genome sequencing and annotation.</title>
        <authorList>
            <consortium name="The Broad Institute Genomics Platform"/>
            <consortium name="The Broad Institute Genome Sequencing Center for Infectious Disease"/>
            <person name="Wu L."/>
            <person name="Ma J."/>
        </authorList>
    </citation>
    <scope>NUCLEOTIDE SEQUENCE [LARGE SCALE GENOMIC DNA]</scope>
    <source>
        <strain evidence="2">JCM 10411</strain>
    </source>
</reference>
<gene>
    <name evidence="1" type="ORF">ACFPZI_04880</name>
</gene>
<dbReference type="RefSeq" id="WP_381358658.1">
    <property type="nucleotide sequence ID" value="NZ_JBHSOA010000009.1"/>
</dbReference>
<dbReference type="EMBL" id="JBHSOA010000009">
    <property type="protein sequence ID" value="MFC5851186.1"/>
    <property type="molecule type" value="Genomic_DNA"/>
</dbReference>
<evidence type="ECO:0000313" key="2">
    <source>
        <dbReference type="Proteomes" id="UP001596180"/>
    </source>
</evidence>
<dbReference type="Proteomes" id="UP001596180">
    <property type="component" value="Unassembled WGS sequence"/>
</dbReference>
<sequence>MSPVAVGGPALFIGTDTDYVALVRPELDPADPGVRQAAEQAGVTPEEFAGPGDTWAVLIEHDGEGGGFELPGVRDAEPADFAERLRAELAAATGGPFTVDGGALLRLDARPAGTTTDEDEDRDAGGTGGNAGTYAYVFTAHVTPPDDPSDDDAGTPLTVETGPLPVAGLLADLDTFLGSLA</sequence>
<keyword evidence="2" id="KW-1185">Reference proteome</keyword>